<dbReference type="InterPro" id="IPR010499">
    <property type="entry name" value="AraC_E-bd"/>
</dbReference>
<gene>
    <name evidence="2" type="ORF">ACFS6J_18070</name>
</gene>
<organism evidence="2 3">
    <name type="scientific">Olivibacter jilunii</name>
    <dbReference type="NCBI Taxonomy" id="985016"/>
    <lineage>
        <taxon>Bacteria</taxon>
        <taxon>Pseudomonadati</taxon>
        <taxon>Bacteroidota</taxon>
        <taxon>Sphingobacteriia</taxon>
        <taxon>Sphingobacteriales</taxon>
        <taxon>Sphingobacteriaceae</taxon>
        <taxon>Olivibacter</taxon>
    </lineage>
</organism>
<dbReference type="EMBL" id="JBHUPA010000008">
    <property type="protein sequence ID" value="MFD2963718.1"/>
    <property type="molecule type" value="Genomic_DNA"/>
</dbReference>
<dbReference type="InterPro" id="IPR029441">
    <property type="entry name" value="Cass2"/>
</dbReference>
<comment type="caution">
    <text evidence="2">The sequence shown here is derived from an EMBL/GenBank/DDBJ whole genome shotgun (WGS) entry which is preliminary data.</text>
</comment>
<protein>
    <submittedName>
        <fullName evidence="2">GyrI-like domain-containing protein</fullName>
    </submittedName>
</protein>
<reference evidence="3" key="1">
    <citation type="journal article" date="2019" name="Int. J. Syst. Evol. Microbiol.">
        <title>The Global Catalogue of Microorganisms (GCM) 10K type strain sequencing project: providing services to taxonomists for standard genome sequencing and annotation.</title>
        <authorList>
            <consortium name="The Broad Institute Genomics Platform"/>
            <consortium name="The Broad Institute Genome Sequencing Center for Infectious Disease"/>
            <person name="Wu L."/>
            <person name="Ma J."/>
        </authorList>
    </citation>
    <scope>NUCLEOTIDE SEQUENCE [LARGE SCALE GENOMIC DNA]</scope>
    <source>
        <strain evidence="3">KCTC 23098</strain>
    </source>
</reference>
<dbReference type="RefSeq" id="WP_377611843.1">
    <property type="nucleotide sequence ID" value="NZ_JBHUPA010000008.1"/>
</dbReference>
<sequence>MKSFKLVGLRLPGKTKNENEQSGKDCGELWQKFEVKKIADQIPGKVSDAVYAVYFDYESDEKGLFSYFIGCKVANDTQVPENLDELIIPEQTYHKEMAKGQMTGCITEAWKKIWNSDINRKFGFDFEVYDERSHNWENAEIDIYLSVKE</sequence>
<dbReference type="Gene3D" id="3.20.80.10">
    <property type="entry name" value="Regulatory factor, effector binding domain"/>
    <property type="match status" value="1"/>
</dbReference>
<proteinExistence type="predicted"/>
<dbReference type="PANTHER" id="PTHR36444">
    <property type="entry name" value="TRANSCRIPTIONAL REGULATOR PROTEIN YOBU-RELATED"/>
    <property type="match status" value="1"/>
</dbReference>
<dbReference type="Pfam" id="PF14526">
    <property type="entry name" value="Cass2"/>
    <property type="match status" value="1"/>
</dbReference>
<keyword evidence="3" id="KW-1185">Reference proteome</keyword>
<dbReference type="InterPro" id="IPR011256">
    <property type="entry name" value="Reg_factor_effector_dom_sf"/>
</dbReference>
<evidence type="ECO:0000313" key="3">
    <source>
        <dbReference type="Proteomes" id="UP001597560"/>
    </source>
</evidence>
<dbReference type="Proteomes" id="UP001597560">
    <property type="component" value="Unassembled WGS sequence"/>
</dbReference>
<accession>A0ABW6B573</accession>
<dbReference type="PANTHER" id="PTHR36444:SF2">
    <property type="entry name" value="TRANSCRIPTIONAL REGULATOR PROTEIN YOBU-RELATED"/>
    <property type="match status" value="1"/>
</dbReference>
<dbReference type="SUPFAM" id="SSF55136">
    <property type="entry name" value="Probable bacterial effector-binding domain"/>
    <property type="match status" value="1"/>
</dbReference>
<dbReference type="SMART" id="SM00871">
    <property type="entry name" value="AraC_E_bind"/>
    <property type="match status" value="1"/>
</dbReference>
<evidence type="ECO:0000259" key="1">
    <source>
        <dbReference type="SMART" id="SM00871"/>
    </source>
</evidence>
<dbReference type="InterPro" id="IPR053182">
    <property type="entry name" value="YobU-like_regulator"/>
</dbReference>
<feature type="domain" description="AraC effector-binding" evidence="1">
    <location>
        <begin position="1"/>
        <end position="148"/>
    </location>
</feature>
<name>A0ABW6B573_9SPHI</name>
<evidence type="ECO:0000313" key="2">
    <source>
        <dbReference type="EMBL" id="MFD2963718.1"/>
    </source>
</evidence>